<dbReference type="OrthoDB" id="21181at10239"/>
<reference evidence="1 2" key="1">
    <citation type="journal article" date="2015" name="Appl. Environ. Microbiol.">
        <title>Lactococcal 949 group phages recognize a carbohydrate receptor on the host cell surface.</title>
        <authorList>
            <person name="Mahony J."/>
            <person name="Randazzo W."/>
            <person name="Neve H."/>
            <person name="Settanni L."/>
            <person name="van Sinderen D."/>
        </authorList>
    </citation>
    <scope>NUCLEOTIDE SEQUENCE [LARGE SCALE GENOMIC DNA]</scope>
    <source>
        <strain evidence="1">WRP3</strain>
    </source>
</reference>
<dbReference type="RefSeq" id="YP_009147742.1">
    <property type="nucleotide sequence ID" value="NC_027341.1"/>
</dbReference>
<protein>
    <submittedName>
        <fullName evidence="1">Uncharacterized protein</fullName>
    </submittedName>
</protein>
<name>A0A0D3MTC2_9CAUD</name>
<evidence type="ECO:0000313" key="1">
    <source>
        <dbReference type="EMBL" id="AIX12588.1"/>
    </source>
</evidence>
<accession>A0A0D3MTC2</accession>
<dbReference type="KEGG" id="vg:24722351"/>
<dbReference type="EMBL" id="KM677185">
    <property type="protein sequence ID" value="AIX12588.1"/>
    <property type="molecule type" value="Genomic_DNA"/>
</dbReference>
<sequence length="78" mass="9376">MESKEIFTKAQLSIYRNLLIIWMNNSNLRFNQLISNLQVDFNNQQFRKYSRSDGTPDLFYLSDEKFAEFLEDLIEENS</sequence>
<proteinExistence type="predicted"/>
<gene>
    <name evidence="1" type="ORF">WRP3_085</name>
</gene>
<organism evidence="1 2">
    <name type="scientific">Lactococcus phage WRP3</name>
    <dbReference type="NCBI Taxonomy" id="1560313"/>
    <lineage>
        <taxon>Viruses</taxon>
        <taxon>Duplodnaviria</taxon>
        <taxon>Heunggongvirae</taxon>
        <taxon>Uroviricota</taxon>
        <taxon>Caudoviricetes</taxon>
        <taxon>Audreyjarvisvirus</taxon>
        <taxon>Audreyjarvisvirus WRP3</taxon>
    </lineage>
</organism>
<dbReference type="Proteomes" id="UP000032686">
    <property type="component" value="Segment"/>
</dbReference>
<dbReference type="GeneID" id="24722351"/>
<evidence type="ECO:0000313" key="2">
    <source>
        <dbReference type="Proteomes" id="UP000032686"/>
    </source>
</evidence>
<keyword evidence="2" id="KW-1185">Reference proteome</keyword>